<proteinExistence type="predicted"/>
<reference evidence="1 2" key="2">
    <citation type="journal article" date="2022" name="Mol. Ecol. Resour.">
        <title>The genomes of chicory, endive, great burdock and yacon provide insights into Asteraceae paleo-polyploidization history and plant inulin production.</title>
        <authorList>
            <person name="Fan W."/>
            <person name="Wang S."/>
            <person name="Wang H."/>
            <person name="Wang A."/>
            <person name="Jiang F."/>
            <person name="Liu H."/>
            <person name="Zhao H."/>
            <person name="Xu D."/>
            <person name="Zhang Y."/>
        </authorList>
    </citation>
    <scope>NUCLEOTIDE SEQUENCE [LARGE SCALE GENOMIC DNA]</scope>
    <source>
        <strain evidence="2">cv. Yunnan</strain>
        <tissue evidence="1">Leaves</tissue>
    </source>
</reference>
<name>A0ACB9J4D2_9ASTR</name>
<accession>A0ACB9J4D2</accession>
<organism evidence="1 2">
    <name type="scientific">Smallanthus sonchifolius</name>
    <dbReference type="NCBI Taxonomy" id="185202"/>
    <lineage>
        <taxon>Eukaryota</taxon>
        <taxon>Viridiplantae</taxon>
        <taxon>Streptophyta</taxon>
        <taxon>Embryophyta</taxon>
        <taxon>Tracheophyta</taxon>
        <taxon>Spermatophyta</taxon>
        <taxon>Magnoliopsida</taxon>
        <taxon>eudicotyledons</taxon>
        <taxon>Gunneridae</taxon>
        <taxon>Pentapetalae</taxon>
        <taxon>asterids</taxon>
        <taxon>campanulids</taxon>
        <taxon>Asterales</taxon>
        <taxon>Asteraceae</taxon>
        <taxon>Asteroideae</taxon>
        <taxon>Heliantheae alliance</taxon>
        <taxon>Millerieae</taxon>
        <taxon>Smallanthus</taxon>
    </lineage>
</organism>
<protein>
    <submittedName>
        <fullName evidence="1">Uncharacterized protein</fullName>
    </submittedName>
</protein>
<keyword evidence="2" id="KW-1185">Reference proteome</keyword>
<evidence type="ECO:0000313" key="1">
    <source>
        <dbReference type="EMBL" id="KAI3814986.1"/>
    </source>
</evidence>
<gene>
    <name evidence="1" type="ORF">L1987_14636</name>
</gene>
<dbReference type="Proteomes" id="UP001056120">
    <property type="component" value="Linkage Group LG05"/>
</dbReference>
<reference evidence="2" key="1">
    <citation type="journal article" date="2022" name="Mol. Ecol. Resour.">
        <title>The genomes of chicory, endive, great burdock and yacon provide insights into Asteraceae palaeo-polyploidization history and plant inulin production.</title>
        <authorList>
            <person name="Fan W."/>
            <person name="Wang S."/>
            <person name="Wang H."/>
            <person name="Wang A."/>
            <person name="Jiang F."/>
            <person name="Liu H."/>
            <person name="Zhao H."/>
            <person name="Xu D."/>
            <person name="Zhang Y."/>
        </authorList>
    </citation>
    <scope>NUCLEOTIDE SEQUENCE [LARGE SCALE GENOMIC DNA]</scope>
    <source>
        <strain evidence="2">cv. Yunnan</strain>
    </source>
</reference>
<sequence length="519" mass="59606">MEAVQHESFHSCRLPTVRSPRGCEFFTESHKSVLRSTIRWNYFSCYVVLMPKDRRSSSCRCRASPYSRCYKNDDKRTPKSSSLPIGNENECEEARCPICMEHPHNAVLLLCSSGEKGCRPYMCDTSSRHSNCLDQFRKSAVNNEGEQTKLVCPLCRGEINGWTVVNHAREFMNCKTRNCSLGTCDFAGNYSQLRGHARRIHPCVRPTDVDPERELEWRNLEEDIEQQDMFNMQFEFDDDDDATEFMYGVSDLASPIWDLDYANFFDVFESDVETFLSELDAVSDPSMFLDDWDNMLAYSSSHESESRESGRSRSTHNRLLGRSRENTRTTRSRTATHVNQRSNSQPSSHNRQEQMARALSNMLFKGFRSMEYSRTTASASGSFLQHGLRFSTSVPNDPDTHDDFKPTNKLENSDLTLKDIVEQDVKDNHVMIYMKGDPEQPRCGFSSLAVRVLSEYRVPIHSRNILEDPELKKAVQTFSMWPTFPQIFINGEFIGGSDIILNMHQNGELKEKLKATSSE</sequence>
<evidence type="ECO:0000313" key="2">
    <source>
        <dbReference type="Proteomes" id="UP001056120"/>
    </source>
</evidence>
<dbReference type="EMBL" id="CM042022">
    <property type="protein sequence ID" value="KAI3814986.1"/>
    <property type="molecule type" value="Genomic_DNA"/>
</dbReference>
<comment type="caution">
    <text evidence="1">The sequence shown here is derived from an EMBL/GenBank/DDBJ whole genome shotgun (WGS) entry which is preliminary data.</text>
</comment>